<dbReference type="Proteomes" id="UP000031512">
    <property type="component" value="Unassembled WGS sequence"/>
</dbReference>
<evidence type="ECO:0000313" key="1">
    <source>
        <dbReference type="EMBL" id="EKX71958.1"/>
    </source>
</evidence>
<proteinExistence type="predicted"/>
<name>L1L9X8_THEEQ</name>
<comment type="caution">
    <text evidence="1">The sequence shown here is derived from an EMBL/GenBank/DDBJ whole genome shotgun (WGS) entry which is preliminary data.</text>
</comment>
<sequence length="151" mass="18096">MLTEKNLLKKIVVYAHTRRKKKTNSKFLTDITTCLHTITRQHPTFITNHKHIILGVQSTIRGKNLINFIRKLKLYTFPKFYSNKFINQKICSLDKNYNLNLTIKNQTYFFEYLATSLVETYYTFNVKFIFRNKIPSEKKIFYLTQNLQLSL</sequence>
<keyword evidence="2" id="KW-1185">Reference proteome</keyword>
<evidence type="ECO:0000313" key="2">
    <source>
        <dbReference type="Proteomes" id="UP000031512"/>
    </source>
</evidence>
<dbReference type="SUPFAM" id="SSF55282">
    <property type="entry name" value="RL5-like"/>
    <property type="match status" value="1"/>
</dbReference>
<dbReference type="GeneID" id="15842121"/>
<protein>
    <recommendedName>
        <fullName evidence="3">Ribosomal protein L5</fullName>
    </recommendedName>
</protein>
<dbReference type="VEuPathDB" id="PiroplasmaDB:BEWA_050910"/>
<dbReference type="Gene3D" id="3.30.1440.10">
    <property type="match status" value="1"/>
</dbReference>
<dbReference type="RefSeq" id="XP_025033551.1">
    <property type="nucleotide sequence ID" value="NW_004675960.1"/>
</dbReference>
<dbReference type="eggNOG" id="ENOG502QXRY">
    <property type="taxonomic scope" value="Eukaryota"/>
</dbReference>
<gene>
    <name evidence="1" type="ORF">BEWA_050910</name>
</gene>
<reference evidence="1 2" key="1">
    <citation type="journal article" date="2012" name="BMC Genomics">
        <title>Comparative genomic analysis and phylogenetic position of Theileria equi.</title>
        <authorList>
            <person name="Kappmeyer L.S."/>
            <person name="Thiagarajan M."/>
            <person name="Herndon D.R."/>
            <person name="Ramsay J.D."/>
            <person name="Caler E."/>
            <person name="Djikeng A."/>
            <person name="Gillespie J.J."/>
            <person name="Lau A.O."/>
            <person name="Roalson E.H."/>
            <person name="Silva J.C."/>
            <person name="Silva M.G."/>
            <person name="Suarez C.E."/>
            <person name="Ueti M.W."/>
            <person name="Nene V.M."/>
            <person name="Mealey R.H."/>
            <person name="Knowles D.P."/>
            <person name="Brayton K.A."/>
        </authorList>
    </citation>
    <scope>NUCLEOTIDE SEQUENCE [LARGE SCALE GENOMIC DNA]</scope>
    <source>
        <strain evidence="1 2">WA</strain>
    </source>
</reference>
<dbReference type="AlphaFoldDB" id="L1L9X8"/>
<organism evidence="1 2">
    <name type="scientific">Theileria equi strain WA</name>
    <dbReference type="NCBI Taxonomy" id="1537102"/>
    <lineage>
        <taxon>Eukaryota</taxon>
        <taxon>Sar</taxon>
        <taxon>Alveolata</taxon>
        <taxon>Apicomplexa</taxon>
        <taxon>Aconoidasida</taxon>
        <taxon>Piroplasmida</taxon>
        <taxon>Theileriidae</taxon>
        <taxon>Theileria</taxon>
    </lineage>
</organism>
<evidence type="ECO:0008006" key="3">
    <source>
        <dbReference type="Google" id="ProtNLM"/>
    </source>
</evidence>
<dbReference type="InterPro" id="IPR022803">
    <property type="entry name" value="Ribosomal_uL5_dom_sf"/>
</dbReference>
<accession>L1L9X8</accession>
<dbReference type="EMBL" id="ACOU01000009">
    <property type="protein sequence ID" value="EKX71958.1"/>
    <property type="molecule type" value="Genomic_DNA"/>
</dbReference>